<dbReference type="InterPro" id="IPR052342">
    <property type="entry name" value="MCH/BMMD"/>
</dbReference>
<reference evidence="3" key="1">
    <citation type="submission" date="2017-09" db="EMBL/GenBank/DDBJ databases">
        <title>FDA dAtabase for Regulatory Grade micrObial Sequences (FDA-ARGOS): Supporting development and validation of Infectious Disease Dx tests.</title>
        <authorList>
            <person name="Minogue T."/>
            <person name="Wolcott M."/>
            <person name="Wasieloski L."/>
            <person name="Aguilar W."/>
            <person name="Moore D."/>
            <person name="Tallon L."/>
            <person name="Sadzewicz L."/>
            <person name="Ott S."/>
            <person name="Zhao X."/>
            <person name="Nagaraj S."/>
            <person name="Vavikolanu K."/>
            <person name="Aluvathingal J."/>
            <person name="Nadendla S."/>
            <person name="Sichtig H."/>
        </authorList>
    </citation>
    <scope>NUCLEOTIDE SEQUENCE [LARGE SCALE GENOMIC DNA]</scope>
    <source>
        <strain evidence="3">FDAARGOS_390</strain>
    </source>
</reference>
<dbReference type="InterPro" id="IPR002539">
    <property type="entry name" value="MaoC-like_dom"/>
</dbReference>
<accession>A0A2A7SBF0</accession>
<sequence>MMDMTNQSEDQKPARGLVPGEYGFNDLQIDDTYQTSGVTVTEAHVVGFAGLSGDLFDVHMDDEFAQAAGFPGRIAHGLLGLSLADGLKTRCPVRLKGIATLSWNWSFRAPLLIGDRIHVEVRIHAKRSTKRSDRGIVTLAMKVVNTRKEVVQEGETLLLVQA</sequence>
<dbReference type="Pfam" id="PF01575">
    <property type="entry name" value="MaoC_dehydratas"/>
    <property type="match status" value="1"/>
</dbReference>
<organism evidence="2 3">
    <name type="scientific">Burkholderia gladioli</name>
    <name type="common">Pseudomonas marginata</name>
    <name type="synonym">Phytomonas marginata</name>
    <dbReference type="NCBI Taxonomy" id="28095"/>
    <lineage>
        <taxon>Bacteria</taxon>
        <taxon>Pseudomonadati</taxon>
        <taxon>Pseudomonadota</taxon>
        <taxon>Betaproteobacteria</taxon>
        <taxon>Burkholderiales</taxon>
        <taxon>Burkholderiaceae</taxon>
        <taxon>Burkholderia</taxon>
    </lineage>
</organism>
<dbReference type="InterPro" id="IPR029069">
    <property type="entry name" value="HotDog_dom_sf"/>
</dbReference>
<evidence type="ECO:0000313" key="3">
    <source>
        <dbReference type="Proteomes" id="UP000220629"/>
    </source>
</evidence>
<evidence type="ECO:0000313" key="2">
    <source>
        <dbReference type="EMBL" id="PEH40773.1"/>
    </source>
</evidence>
<dbReference type="PANTHER" id="PTHR43664:SF1">
    <property type="entry name" value="BETA-METHYLMALYL-COA DEHYDRATASE"/>
    <property type="match status" value="1"/>
</dbReference>
<dbReference type="AlphaFoldDB" id="A0A2A7SBF0"/>
<dbReference type="Gene3D" id="3.10.129.10">
    <property type="entry name" value="Hotdog Thioesterase"/>
    <property type="match status" value="1"/>
</dbReference>
<proteinExistence type="predicted"/>
<dbReference type="Proteomes" id="UP000220629">
    <property type="component" value="Unassembled WGS sequence"/>
</dbReference>
<dbReference type="PANTHER" id="PTHR43664">
    <property type="entry name" value="MONOAMINE OXIDASE-RELATED"/>
    <property type="match status" value="1"/>
</dbReference>
<gene>
    <name evidence="2" type="ORF">CRM94_00505</name>
</gene>
<evidence type="ECO:0000259" key="1">
    <source>
        <dbReference type="Pfam" id="PF01575"/>
    </source>
</evidence>
<dbReference type="SUPFAM" id="SSF54637">
    <property type="entry name" value="Thioesterase/thiol ester dehydrase-isomerase"/>
    <property type="match status" value="1"/>
</dbReference>
<dbReference type="EMBL" id="PDDY01000001">
    <property type="protein sequence ID" value="PEH40773.1"/>
    <property type="molecule type" value="Genomic_DNA"/>
</dbReference>
<comment type="caution">
    <text evidence="2">The sequence shown here is derived from an EMBL/GenBank/DDBJ whole genome shotgun (WGS) entry which is preliminary data.</text>
</comment>
<feature type="domain" description="MaoC-like" evidence="1">
    <location>
        <begin position="29"/>
        <end position="140"/>
    </location>
</feature>
<name>A0A2A7SBF0_BURGA</name>
<protein>
    <submittedName>
        <fullName evidence="2">Acyl dehydratase</fullName>
    </submittedName>
</protein>